<sequence>MKTIIRQSPPSSSLTTRLFGEYDHTLFWPVLTVYVAIMACALLMPESTGTWLVSIRNFLIFNFGWSFLLGVGITLFFCLYLAISPYGDLKLGKDDAVPEFSFGSWVSMLFCCGLGIGFVFFSVAEPLTHLHESSHVIDMGAAGQAAGIAKAVQITLLDWGMHGWALYAVAAWAIAFPAYRLGKPLTVATGLYGILGDRCNSSIWGRLANGLGILGTIGGNATMIGLGVASISYGISTLFEIELGNFGKVMVMMGVIVAYVASAATGVEKGIKMLSVANMVIAGLIVLALLLFGNAPIHYLLNLTTQQFGDYFGSMLTMSFWSDAGNVQQREWLGWWVIFYWLWYVSYIPFCGGFIARISKGRTLREFVFGTTFVPMVLAIIWFSVWGGSAGYTEVNGIAPLWEGVQKNPEAGVYMLLNSMPHGWWLSLAVLFCTIVFAVTTSDSASFFVAMQVSNGEENPRVSMRLLWGVVIGLTGIVFQLSGGFTAIKSLAIVVGAPFFVVGIAYIVSVNRMLRMAKAGQMEPHPGPEQQPAAPHRGPAQGHLVPSVGAAS</sequence>
<evidence type="ECO:0000256" key="9">
    <source>
        <dbReference type="SAM" id="Phobius"/>
    </source>
</evidence>
<name>A0A2U8GZI3_9RHOO</name>
<dbReference type="AlphaFoldDB" id="A0A2U8GZI3"/>
<comment type="similarity">
    <text evidence="2">Belongs to the BCCT transporter (TC 2.A.15) family.</text>
</comment>
<dbReference type="Pfam" id="PF02028">
    <property type="entry name" value="BCCT"/>
    <property type="match status" value="1"/>
</dbReference>
<feature type="transmembrane region" description="Helical" evidence="9">
    <location>
        <begin position="487"/>
        <end position="508"/>
    </location>
</feature>
<keyword evidence="3" id="KW-0813">Transport</keyword>
<evidence type="ECO:0000256" key="1">
    <source>
        <dbReference type="ARBA" id="ARBA00004651"/>
    </source>
</evidence>
<feature type="transmembrane region" description="Helical" evidence="9">
    <location>
        <begin position="279"/>
        <end position="301"/>
    </location>
</feature>
<dbReference type="OrthoDB" id="9775735at2"/>
<dbReference type="PANTHER" id="PTHR30047">
    <property type="entry name" value="HIGH-AFFINITY CHOLINE TRANSPORT PROTEIN-RELATED"/>
    <property type="match status" value="1"/>
</dbReference>
<feature type="transmembrane region" description="Helical" evidence="9">
    <location>
        <begin position="26"/>
        <end position="45"/>
    </location>
</feature>
<dbReference type="GO" id="GO:0022857">
    <property type="term" value="F:transmembrane transporter activity"/>
    <property type="evidence" value="ECO:0007669"/>
    <property type="project" value="InterPro"/>
</dbReference>
<evidence type="ECO:0000256" key="2">
    <source>
        <dbReference type="ARBA" id="ARBA00005658"/>
    </source>
</evidence>
<dbReference type="Proteomes" id="UP000244902">
    <property type="component" value="Chromosome"/>
</dbReference>
<feature type="transmembrane region" description="Helical" evidence="9">
    <location>
        <begin position="249"/>
        <end position="267"/>
    </location>
</feature>
<feature type="transmembrane region" description="Helical" evidence="9">
    <location>
        <begin position="424"/>
        <end position="450"/>
    </location>
</feature>
<dbReference type="PANTHER" id="PTHR30047:SF7">
    <property type="entry name" value="HIGH-AFFINITY CHOLINE TRANSPORT PROTEIN"/>
    <property type="match status" value="1"/>
</dbReference>
<evidence type="ECO:0000313" key="10">
    <source>
        <dbReference type="EMBL" id="AWI79129.1"/>
    </source>
</evidence>
<feature type="transmembrane region" description="Helical" evidence="9">
    <location>
        <begin position="57"/>
        <end position="82"/>
    </location>
</feature>
<evidence type="ECO:0000256" key="3">
    <source>
        <dbReference type="ARBA" id="ARBA00022448"/>
    </source>
</evidence>
<evidence type="ECO:0000256" key="4">
    <source>
        <dbReference type="ARBA" id="ARBA00022475"/>
    </source>
</evidence>
<dbReference type="InterPro" id="IPR000060">
    <property type="entry name" value="BCCT_transptr"/>
</dbReference>
<dbReference type="RefSeq" id="WP_108972040.1">
    <property type="nucleotide sequence ID" value="NZ_CP022188.1"/>
</dbReference>
<feature type="transmembrane region" description="Helical" evidence="9">
    <location>
        <begin position="203"/>
        <end position="229"/>
    </location>
</feature>
<evidence type="ECO:0000256" key="5">
    <source>
        <dbReference type="ARBA" id="ARBA00022692"/>
    </source>
</evidence>
<feature type="transmembrane region" description="Helical" evidence="9">
    <location>
        <begin position="367"/>
        <end position="386"/>
    </location>
</feature>
<feature type="region of interest" description="Disordered" evidence="8">
    <location>
        <begin position="520"/>
        <end position="552"/>
    </location>
</feature>
<evidence type="ECO:0000256" key="6">
    <source>
        <dbReference type="ARBA" id="ARBA00022989"/>
    </source>
</evidence>
<evidence type="ECO:0000313" key="11">
    <source>
        <dbReference type="Proteomes" id="UP000244902"/>
    </source>
</evidence>
<gene>
    <name evidence="10" type="ORF">CEW87_06980</name>
</gene>
<protein>
    <submittedName>
        <fullName evidence="10">Glycine-betaine ABC transporter</fullName>
    </submittedName>
</protein>
<accession>A0A2U8GZI3</accession>
<dbReference type="GO" id="GO:0005886">
    <property type="term" value="C:plasma membrane"/>
    <property type="evidence" value="ECO:0007669"/>
    <property type="project" value="UniProtKB-SubCell"/>
</dbReference>
<keyword evidence="7 9" id="KW-0472">Membrane</keyword>
<keyword evidence="4" id="KW-1003">Cell membrane</keyword>
<proteinExistence type="inferred from homology"/>
<reference evidence="10 11" key="1">
    <citation type="submission" date="2017-06" db="EMBL/GenBank/DDBJ databases">
        <title>Azoarcus sp. TSNA42 complete genome sequence.</title>
        <authorList>
            <person name="Woo J.-H."/>
            <person name="Kim H.-S."/>
        </authorList>
    </citation>
    <scope>NUCLEOTIDE SEQUENCE [LARGE SCALE GENOMIC DNA]</scope>
    <source>
        <strain evidence="10 11">TSNA42</strain>
    </source>
</reference>
<organism evidence="10 11">
    <name type="scientific">Parazoarcus communis</name>
    <dbReference type="NCBI Taxonomy" id="41977"/>
    <lineage>
        <taxon>Bacteria</taxon>
        <taxon>Pseudomonadati</taxon>
        <taxon>Pseudomonadota</taxon>
        <taxon>Betaproteobacteria</taxon>
        <taxon>Rhodocyclales</taxon>
        <taxon>Zoogloeaceae</taxon>
        <taxon>Parazoarcus</taxon>
    </lineage>
</organism>
<evidence type="ECO:0000256" key="7">
    <source>
        <dbReference type="ARBA" id="ARBA00023136"/>
    </source>
</evidence>
<keyword evidence="5 9" id="KW-0812">Transmembrane</keyword>
<feature type="transmembrane region" description="Helical" evidence="9">
    <location>
        <begin position="102"/>
        <end position="124"/>
    </location>
</feature>
<feature type="transmembrane region" description="Helical" evidence="9">
    <location>
        <begin position="462"/>
        <end position="481"/>
    </location>
</feature>
<comment type="subcellular location">
    <subcellularLocation>
        <location evidence="1">Cell membrane</location>
        <topology evidence="1">Multi-pass membrane protein</topology>
    </subcellularLocation>
</comment>
<evidence type="ECO:0000256" key="8">
    <source>
        <dbReference type="SAM" id="MobiDB-lite"/>
    </source>
</evidence>
<keyword evidence="6 9" id="KW-1133">Transmembrane helix</keyword>
<feature type="transmembrane region" description="Helical" evidence="9">
    <location>
        <begin position="163"/>
        <end position="182"/>
    </location>
</feature>
<dbReference type="EMBL" id="CP022188">
    <property type="protein sequence ID" value="AWI79129.1"/>
    <property type="molecule type" value="Genomic_DNA"/>
</dbReference>
<feature type="transmembrane region" description="Helical" evidence="9">
    <location>
        <begin position="333"/>
        <end position="355"/>
    </location>
</feature>